<comment type="caution">
    <text evidence="1">The sequence shown here is derived from an EMBL/GenBank/DDBJ whole genome shotgun (WGS) entry which is preliminary data.</text>
</comment>
<dbReference type="RefSeq" id="WP_354011490.1">
    <property type="nucleotide sequence ID" value="NZ_JBEWTA010000002.1"/>
</dbReference>
<name>A0ABV2SP33_9GAMM</name>
<dbReference type="Proteomes" id="UP001549366">
    <property type="component" value="Unassembled WGS sequence"/>
</dbReference>
<evidence type="ECO:0000313" key="2">
    <source>
        <dbReference type="Proteomes" id="UP001549366"/>
    </source>
</evidence>
<protein>
    <submittedName>
        <fullName evidence="1">Very-short-patch-repair endonuclease</fullName>
    </submittedName>
</protein>
<keyword evidence="1" id="KW-0255">Endonuclease</keyword>
<sequence>MRLTEAEFQKLRQSSVYCYSKGKAQEKPKNTLKQLYSPSKLESAMEQQLKALKIPPPTKELRFHPVRGWRFDFAWETQKVALEVEGGTYQHGKYKNGVKQKSRHLTPTGYNGDCRKYNAAAAQGWLVVKADSKMVNNGEALDDLVAVLRYRGLEVS</sequence>
<accession>A0ABV2SP33</accession>
<keyword evidence="2" id="KW-1185">Reference proteome</keyword>
<keyword evidence="1" id="KW-0540">Nuclease</keyword>
<reference evidence="1 2" key="1">
    <citation type="submission" date="2024-06" db="EMBL/GenBank/DDBJ databases">
        <title>Genomic Encyclopedia of Type Strains, Phase V (KMG-V): Genome sequencing to study the core and pangenomes of soil and plant-associated prokaryotes.</title>
        <authorList>
            <person name="Whitman W."/>
        </authorList>
    </citation>
    <scope>NUCLEOTIDE SEQUENCE [LARGE SCALE GENOMIC DNA]</scope>
    <source>
        <strain evidence="1 2">NE40</strain>
    </source>
</reference>
<gene>
    <name evidence="1" type="ORF">V5J35_004854</name>
</gene>
<dbReference type="EMBL" id="JBEWTB010000003">
    <property type="protein sequence ID" value="MET4759535.1"/>
    <property type="molecule type" value="Genomic_DNA"/>
</dbReference>
<evidence type="ECO:0000313" key="1">
    <source>
        <dbReference type="EMBL" id="MET4759535.1"/>
    </source>
</evidence>
<proteinExistence type="predicted"/>
<organism evidence="1 2">
    <name type="scientific">Endozoicomonas lisbonensis</name>
    <dbReference type="NCBI Taxonomy" id="3120522"/>
    <lineage>
        <taxon>Bacteria</taxon>
        <taxon>Pseudomonadati</taxon>
        <taxon>Pseudomonadota</taxon>
        <taxon>Gammaproteobacteria</taxon>
        <taxon>Oceanospirillales</taxon>
        <taxon>Endozoicomonadaceae</taxon>
        <taxon>Endozoicomonas</taxon>
    </lineage>
</organism>
<keyword evidence="1" id="KW-0378">Hydrolase</keyword>
<dbReference type="GO" id="GO:0004519">
    <property type="term" value="F:endonuclease activity"/>
    <property type="evidence" value="ECO:0007669"/>
    <property type="project" value="UniProtKB-KW"/>
</dbReference>
<dbReference type="Gene3D" id="3.40.960.10">
    <property type="entry name" value="VSR Endonuclease"/>
    <property type="match status" value="1"/>
</dbReference>